<dbReference type="PANTHER" id="PTHR11895:SF151">
    <property type="entry name" value="GLUTAMYL-TRNA(GLN) AMIDOTRANSFERASE SUBUNIT A"/>
    <property type="match status" value="1"/>
</dbReference>
<dbReference type="Proteomes" id="UP000032278">
    <property type="component" value="Unassembled WGS sequence"/>
</dbReference>
<comment type="catalytic activity">
    <reaction evidence="7 8">
        <text>L-glutamyl-tRNA(Gln) + L-glutamine + ATP + H2O = L-glutaminyl-tRNA(Gln) + L-glutamate + ADP + phosphate + H(+)</text>
        <dbReference type="Rhea" id="RHEA:17521"/>
        <dbReference type="Rhea" id="RHEA-COMP:9681"/>
        <dbReference type="Rhea" id="RHEA-COMP:9684"/>
        <dbReference type="ChEBI" id="CHEBI:15377"/>
        <dbReference type="ChEBI" id="CHEBI:15378"/>
        <dbReference type="ChEBI" id="CHEBI:29985"/>
        <dbReference type="ChEBI" id="CHEBI:30616"/>
        <dbReference type="ChEBI" id="CHEBI:43474"/>
        <dbReference type="ChEBI" id="CHEBI:58359"/>
        <dbReference type="ChEBI" id="CHEBI:78520"/>
        <dbReference type="ChEBI" id="CHEBI:78521"/>
        <dbReference type="ChEBI" id="CHEBI:456216"/>
        <dbReference type="EC" id="6.3.5.7"/>
    </reaction>
</comment>
<comment type="subunit">
    <text evidence="8">Heterotrimer of A, B and C subunits.</text>
</comment>
<dbReference type="SUPFAM" id="SSF75304">
    <property type="entry name" value="Amidase signature (AS) enzymes"/>
    <property type="match status" value="1"/>
</dbReference>
<evidence type="ECO:0000256" key="1">
    <source>
        <dbReference type="ARBA" id="ARBA00008069"/>
    </source>
</evidence>
<feature type="active site" description="Acyl-ester intermediate" evidence="8">
    <location>
        <position position="176"/>
    </location>
</feature>
<comment type="similarity">
    <text evidence="1 8">Belongs to the amidase family. GatA subfamily.</text>
</comment>
<dbReference type="RefSeq" id="WP_043036520.1">
    <property type="nucleotide sequence ID" value="NZ_JAUE01000018.1"/>
</dbReference>
<dbReference type="HAMAP" id="MF_00120">
    <property type="entry name" value="GatA"/>
    <property type="match status" value="1"/>
</dbReference>
<evidence type="ECO:0000256" key="7">
    <source>
        <dbReference type="ARBA" id="ARBA00047407"/>
    </source>
</evidence>
<gene>
    <name evidence="8 10" type="primary">gatA</name>
    <name evidence="10" type="ORF">AT55_01838</name>
</gene>
<evidence type="ECO:0000256" key="4">
    <source>
        <dbReference type="ARBA" id="ARBA00022840"/>
    </source>
</evidence>
<evidence type="ECO:0000256" key="8">
    <source>
        <dbReference type="HAMAP-Rule" id="MF_00120"/>
    </source>
</evidence>
<dbReference type="GO" id="GO:0005524">
    <property type="term" value="F:ATP binding"/>
    <property type="evidence" value="ECO:0007669"/>
    <property type="project" value="UniProtKB-KW"/>
</dbReference>
<dbReference type="InterPro" id="IPR004412">
    <property type="entry name" value="GatA"/>
</dbReference>
<feature type="active site" description="Charge relay system" evidence="8">
    <location>
        <position position="152"/>
    </location>
</feature>
<evidence type="ECO:0000313" key="11">
    <source>
        <dbReference type="Proteomes" id="UP000032278"/>
    </source>
</evidence>
<dbReference type="PROSITE" id="PS00571">
    <property type="entry name" value="AMIDASES"/>
    <property type="match status" value="1"/>
</dbReference>
<accession>A0AAW3GP41</accession>
<dbReference type="GO" id="GO:0030956">
    <property type="term" value="C:glutamyl-tRNA(Gln) amidotransferase complex"/>
    <property type="evidence" value="ECO:0007669"/>
    <property type="project" value="InterPro"/>
</dbReference>
<dbReference type="InterPro" id="IPR036928">
    <property type="entry name" value="AS_sf"/>
</dbReference>
<dbReference type="Gene3D" id="3.90.1300.10">
    <property type="entry name" value="Amidase signature (AS) domain"/>
    <property type="match status" value="1"/>
</dbReference>
<dbReference type="Pfam" id="PF01425">
    <property type="entry name" value="Amidase"/>
    <property type="match status" value="1"/>
</dbReference>
<dbReference type="PANTHER" id="PTHR11895">
    <property type="entry name" value="TRANSAMIDASE"/>
    <property type="match status" value="1"/>
</dbReference>
<dbReference type="NCBIfam" id="TIGR00132">
    <property type="entry name" value="gatA"/>
    <property type="match status" value="1"/>
</dbReference>
<keyword evidence="3 8" id="KW-0547">Nucleotide-binding</keyword>
<dbReference type="GO" id="GO:0050567">
    <property type="term" value="F:glutaminyl-tRNA synthase (glutamine-hydrolyzing) activity"/>
    <property type="evidence" value="ECO:0007669"/>
    <property type="project" value="UniProtKB-UniRule"/>
</dbReference>
<evidence type="ECO:0000256" key="2">
    <source>
        <dbReference type="ARBA" id="ARBA00022598"/>
    </source>
</evidence>
<keyword evidence="4 8" id="KW-0067">ATP-binding</keyword>
<evidence type="ECO:0000256" key="5">
    <source>
        <dbReference type="ARBA" id="ARBA00022917"/>
    </source>
</evidence>
<comment type="function">
    <text evidence="6 8">Allows the formation of correctly charged Gln-tRNA(Gln) through the transamidation of misacylated Glu-tRNA(Gln) in organisms which lack glutaminyl-tRNA synthetase. The reaction takes place in the presence of glutamine and ATP through an activated gamma-phospho-Glu-tRNA(Gln).</text>
</comment>
<dbReference type="GO" id="GO:0006412">
    <property type="term" value="P:translation"/>
    <property type="evidence" value="ECO:0007669"/>
    <property type="project" value="UniProtKB-UniRule"/>
</dbReference>
<evidence type="ECO:0000256" key="3">
    <source>
        <dbReference type="ARBA" id="ARBA00022741"/>
    </source>
</evidence>
<evidence type="ECO:0000313" key="10">
    <source>
        <dbReference type="EMBL" id="KIS18949.1"/>
    </source>
</evidence>
<dbReference type="InterPro" id="IPR023631">
    <property type="entry name" value="Amidase_dom"/>
</dbReference>
<proteinExistence type="inferred from homology"/>
<feature type="domain" description="Amidase" evidence="9">
    <location>
        <begin position="24"/>
        <end position="461"/>
    </location>
</feature>
<sequence>MSFNHHTIEELHELLVAKDISAVELTKATLEDIKAREEAVGSFITIAEEAALKQAAALDAKGIDPDNVMSGIPLAVKDNISTKGILTTAASKMLYNYEPIFDATAVANAYDKDMIIIGKTNMDEFAMGGSTETSYFKKTKNAWDHSRVPGGSSGGSATAVASGQVRLSLGSDTGGSIRQPAAFNGVVGLKPTYGAVSRYGLIAFGSSLDQIGPFAPTVRENAQLLTVIAGSDRKDSTSAPVQIADYTSKIGQDIKGMKIALPKEYLGEGIDPKIKETILAAAQHFEKLGAIIEEVSLPHSKYGVAVYYIIASSEASSNLQRFDGIRYGFRADDAKSLEDIYVKTRSQGFGDEVKRRIMLGTFSLSSGYYDAYFKKAGQVRTLIIQDFEKVFADYDLILGPTAPTAAFELDTLNHDPVAMYLADLLTIPVNLAGLPAISIPAGFADGLPVGLQLIGPKYSEEVIYQAAAAFEATTDYHKQQPMIFGGDS</sequence>
<dbReference type="InterPro" id="IPR000120">
    <property type="entry name" value="Amidase"/>
</dbReference>
<evidence type="ECO:0000256" key="6">
    <source>
        <dbReference type="ARBA" id="ARBA00025295"/>
    </source>
</evidence>
<feature type="active site" description="Charge relay system" evidence="8">
    <location>
        <position position="77"/>
    </location>
</feature>
<reference evidence="10 11" key="1">
    <citation type="submission" date="2013-11" db="EMBL/GenBank/DDBJ databases">
        <authorList>
            <person name="da Piedade I."/>
            <person name="Tang M.H.E."/>
            <person name="Bojesen A.M."/>
        </authorList>
    </citation>
    <scope>NUCLEOTIDE SEQUENCE [LARGE SCALE GENOMIC DNA]</scope>
    <source>
        <strain evidence="10 11">Sz4is</strain>
    </source>
</reference>
<organism evidence="10 11">
    <name type="scientific">Streptococcus equi subsp. zooepidemicus Sz4is</name>
    <dbReference type="NCBI Taxonomy" id="1381082"/>
    <lineage>
        <taxon>Bacteria</taxon>
        <taxon>Bacillati</taxon>
        <taxon>Bacillota</taxon>
        <taxon>Bacilli</taxon>
        <taxon>Lactobacillales</taxon>
        <taxon>Streptococcaceae</taxon>
        <taxon>Streptococcus</taxon>
    </lineage>
</organism>
<name>A0AAW3GP41_STRSZ</name>
<keyword evidence="2 8" id="KW-0436">Ligase</keyword>
<dbReference type="InterPro" id="IPR020556">
    <property type="entry name" value="Amidase_CS"/>
</dbReference>
<dbReference type="AlphaFoldDB" id="A0AAW3GP41"/>
<protein>
    <recommendedName>
        <fullName evidence="8">Glutamyl-tRNA(Gln) amidotransferase subunit A</fullName>
        <shortName evidence="8">Glu-ADT subunit A</shortName>
        <ecNumber evidence="8">6.3.5.7</ecNumber>
    </recommendedName>
</protein>
<dbReference type="EC" id="6.3.5.7" evidence="8"/>
<evidence type="ECO:0000259" key="9">
    <source>
        <dbReference type="Pfam" id="PF01425"/>
    </source>
</evidence>
<dbReference type="EMBL" id="JAUE01000018">
    <property type="protein sequence ID" value="KIS18949.1"/>
    <property type="molecule type" value="Genomic_DNA"/>
</dbReference>
<comment type="caution">
    <text evidence="10">The sequence shown here is derived from an EMBL/GenBank/DDBJ whole genome shotgun (WGS) entry which is preliminary data.</text>
</comment>
<keyword evidence="5 8" id="KW-0648">Protein biosynthesis</keyword>